<sequence length="62" mass="7181">MVMGPWIWLSPNLCTCHSWIYESEKESNEGLSMPPPPAVQYWSCAWDIQLLPKDDSTNVLRE</sequence>
<dbReference type="EMBL" id="KN818222">
    <property type="protein sequence ID" value="KIL71145.1"/>
    <property type="molecule type" value="Genomic_DNA"/>
</dbReference>
<dbReference type="InParanoid" id="A0A0C2T5E9"/>
<reference evidence="1 2" key="1">
    <citation type="submission" date="2014-04" db="EMBL/GenBank/DDBJ databases">
        <title>Evolutionary Origins and Diversification of the Mycorrhizal Mutualists.</title>
        <authorList>
            <consortium name="DOE Joint Genome Institute"/>
            <consortium name="Mycorrhizal Genomics Consortium"/>
            <person name="Kohler A."/>
            <person name="Kuo A."/>
            <person name="Nagy L.G."/>
            <person name="Floudas D."/>
            <person name="Copeland A."/>
            <person name="Barry K.W."/>
            <person name="Cichocki N."/>
            <person name="Veneault-Fourrey C."/>
            <person name="LaButti K."/>
            <person name="Lindquist E.A."/>
            <person name="Lipzen A."/>
            <person name="Lundell T."/>
            <person name="Morin E."/>
            <person name="Murat C."/>
            <person name="Riley R."/>
            <person name="Ohm R."/>
            <person name="Sun H."/>
            <person name="Tunlid A."/>
            <person name="Henrissat B."/>
            <person name="Grigoriev I.V."/>
            <person name="Hibbett D.S."/>
            <person name="Martin F."/>
        </authorList>
    </citation>
    <scope>NUCLEOTIDE SEQUENCE [LARGE SCALE GENOMIC DNA]</scope>
    <source>
        <strain evidence="1 2">Koide BX008</strain>
    </source>
</reference>
<dbReference type="AlphaFoldDB" id="A0A0C2T5E9"/>
<evidence type="ECO:0000313" key="2">
    <source>
        <dbReference type="Proteomes" id="UP000054549"/>
    </source>
</evidence>
<keyword evidence="2" id="KW-1185">Reference proteome</keyword>
<proteinExistence type="predicted"/>
<organism evidence="1 2">
    <name type="scientific">Amanita muscaria (strain Koide BX008)</name>
    <dbReference type="NCBI Taxonomy" id="946122"/>
    <lineage>
        <taxon>Eukaryota</taxon>
        <taxon>Fungi</taxon>
        <taxon>Dikarya</taxon>
        <taxon>Basidiomycota</taxon>
        <taxon>Agaricomycotina</taxon>
        <taxon>Agaricomycetes</taxon>
        <taxon>Agaricomycetidae</taxon>
        <taxon>Agaricales</taxon>
        <taxon>Pluteineae</taxon>
        <taxon>Amanitaceae</taxon>
        <taxon>Amanita</taxon>
    </lineage>
</organism>
<dbReference type="Proteomes" id="UP000054549">
    <property type="component" value="Unassembled WGS sequence"/>
</dbReference>
<dbReference type="HOGENOM" id="CLU_2903683_0_0_1"/>
<accession>A0A0C2T5E9</accession>
<gene>
    <name evidence="1" type="ORF">M378DRAFT_202982</name>
</gene>
<evidence type="ECO:0000313" key="1">
    <source>
        <dbReference type="EMBL" id="KIL71145.1"/>
    </source>
</evidence>
<protein>
    <submittedName>
        <fullName evidence="1">Uncharacterized protein</fullName>
    </submittedName>
</protein>
<name>A0A0C2T5E9_AMAMK</name>